<evidence type="ECO:0000256" key="3">
    <source>
        <dbReference type="ARBA" id="ARBA00023157"/>
    </source>
</evidence>
<feature type="disulfide bond" description="Redox-active" evidence="6">
    <location>
        <begin position="238"/>
        <end position="240"/>
    </location>
</feature>
<comment type="PTM">
    <text evidence="6">Under oxidizing conditions two disulfide bonds are formed involving the reactive cysteines. Under reducing conditions zinc is bound to the reactive cysteines and the protein is inactive.</text>
</comment>
<reference evidence="7" key="1">
    <citation type="submission" date="2020-11" db="EMBL/GenBank/DDBJ databases">
        <title>Halonatronomonas betainensis gen. nov., sp. nov. a novel haloalkaliphilic representative of the family Halanaerobiacae capable of betaine degradation.</title>
        <authorList>
            <person name="Boltyanskaya Y."/>
            <person name="Kevbrin V."/>
            <person name="Detkova E."/>
            <person name="Grouzdev D.S."/>
            <person name="Koziaeva V."/>
            <person name="Zhilina T."/>
        </authorList>
    </citation>
    <scope>NUCLEOTIDE SEQUENCE</scope>
    <source>
        <strain evidence="7">Z-7014</strain>
    </source>
</reference>
<comment type="function">
    <text evidence="6">Redox regulated molecular chaperone. Protects both thermally unfolding and oxidatively damaged proteins from irreversible aggregation. Plays an important role in the bacterial defense system toward oxidative stress.</text>
</comment>
<evidence type="ECO:0000256" key="4">
    <source>
        <dbReference type="ARBA" id="ARBA00023186"/>
    </source>
</evidence>
<evidence type="ECO:0000313" key="8">
    <source>
        <dbReference type="Proteomes" id="UP000621436"/>
    </source>
</evidence>
<dbReference type="NCBIfam" id="NF001033">
    <property type="entry name" value="PRK00114.1"/>
    <property type="match status" value="1"/>
</dbReference>
<evidence type="ECO:0000256" key="1">
    <source>
        <dbReference type="ARBA" id="ARBA00022490"/>
    </source>
</evidence>
<evidence type="ECO:0000256" key="5">
    <source>
        <dbReference type="ARBA" id="ARBA00023284"/>
    </source>
</evidence>
<organism evidence="7 8">
    <name type="scientific">Halonatronomonas betaini</name>
    <dbReference type="NCBI Taxonomy" id="2778430"/>
    <lineage>
        <taxon>Bacteria</taxon>
        <taxon>Bacillati</taxon>
        <taxon>Bacillota</taxon>
        <taxon>Clostridia</taxon>
        <taxon>Halanaerobiales</taxon>
        <taxon>Halarsenatibacteraceae</taxon>
        <taxon>Halonatronomonas</taxon>
    </lineage>
</organism>
<protein>
    <recommendedName>
        <fullName evidence="6">33 kDa chaperonin</fullName>
    </recommendedName>
    <alternativeName>
        <fullName evidence="6">Heat shock protein 33 homolog</fullName>
        <shortName evidence="6">HSP33</shortName>
    </alternativeName>
</protein>
<dbReference type="EMBL" id="JADPIE010000001">
    <property type="protein sequence ID" value="MBF8435944.1"/>
    <property type="molecule type" value="Genomic_DNA"/>
</dbReference>
<dbReference type="RefSeq" id="WP_270452676.1">
    <property type="nucleotide sequence ID" value="NZ_JADPIE010000001.1"/>
</dbReference>
<dbReference type="GO" id="GO:0051082">
    <property type="term" value="F:unfolded protein binding"/>
    <property type="evidence" value="ECO:0007669"/>
    <property type="project" value="UniProtKB-UniRule"/>
</dbReference>
<dbReference type="GO" id="GO:0042026">
    <property type="term" value="P:protein refolding"/>
    <property type="evidence" value="ECO:0007669"/>
    <property type="project" value="TreeGrafter"/>
</dbReference>
<name>A0A931F914_9FIRM</name>
<dbReference type="GO" id="GO:0005737">
    <property type="term" value="C:cytoplasm"/>
    <property type="evidence" value="ECO:0007669"/>
    <property type="project" value="UniProtKB-SubCell"/>
</dbReference>
<dbReference type="HAMAP" id="MF_00117">
    <property type="entry name" value="HslO"/>
    <property type="match status" value="1"/>
</dbReference>
<dbReference type="Proteomes" id="UP000621436">
    <property type="component" value="Unassembled WGS sequence"/>
</dbReference>
<keyword evidence="8" id="KW-1185">Reference proteome</keyword>
<proteinExistence type="inferred from homology"/>
<dbReference type="Gene3D" id="3.90.1280.10">
    <property type="entry name" value="HSP33 redox switch-like"/>
    <property type="match status" value="1"/>
</dbReference>
<evidence type="ECO:0000256" key="6">
    <source>
        <dbReference type="HAMAP-Rule" id="MF_00117"/>
    </source>
</evidence>
<dbReference type="InterPro" id="IPR016153">
    <property type="entry name" value="Heat_shock_Hsp33_N"/>
</dbReference>
<dbReference type="Pfam" id="PF01430">
    <property type="entry name" value="HSP33"/>
    <property type="match status" value="1"/>
</dbReference>
<dbReference type="Gene3D" id="3.55.30.10">
    <property type="entry name" value="Hsp33 domain"/>
    <property type="match status" value="1"/>
</dbReference>
<dbReference type="SUPFAM" id="SSF64397">
    <property type="entry name" value="Hsp33 domain"/>
    <property type="match status" value="1"/>
</dbReference>
<dbReference type="PANTHER" id="PTHR30111">
    <property type="entry name" value="33 KDA CHAPERONIN"/>
    <property type="match status" value="1"/>
</dbReference>
<keyword evidence="2 6" id="KW-0862">Zinc</keyword>
<keyword evidence="3 6" id="KW-1015">Disulfide bond</keyword>
<dbReference type="GO" id="GO:0044183">
    <property type="term" value="F:protein folding chaperone"/>
    <property type="evidence" value="ECO:0007669"/>
    <property type="project" value="TreeGrafter"/>
</dbReference>
<dbReference type="InterPro" id="IPR016154">
    <property type="entry name" value="Heat_shock_Hsp33_C"/>
</dbReference>
<feature type="disulfide bond" description="Redox-active" evidence="6">
    <location>
        <begin position="271"/>
        <end position="274"/>
    </location>
</feature>
<evidence type="ECO:0000256" key="2">
    <source>
        <dbReference type="ARBA" id="ARBA00022833"/>
    </source>
</evidence>
<dbReference type="PANTHER" id="PTHR30111:SF1">
    <property type="entry name" value="33 KDA CHAPERONIN"/>
    <property type="match status" value="1"/>
</dbReference>
<dbReference type="SUPFAM" id="SSF118352">
    <property type="entry name" value="HSP33 redox switch-like"/>
    <property type="match status" value="1"/>
</dbReference>
<dbReference type="InterPro" id="IPR000397">
    <property type="entry name" value="Heat_shock_Hsp33"/>
</dbReference>
<accession>A0A931F914</accession>
<gene>
    <name evidence="6 7" type="primary">hslO</name>
    <name evidence="7" type="ORF">I0Q91_02525</name>
</gene>
<comment type="caution">
    <text evidence="7">The sequence shown here is derived from an EMBL/GenBank/DDBJ whole genome shotgun (WGS) entry which is preliminary data.</text>
</comment>
<keyword evidence="5 6" id="KW-0676">Redox-active center</keyword>
<evidence type="ECO:0000313" key="7">
    <source>
        <dbReference type="EMBL" id="MBF8435944.1"/>
    </source>
</evidence>
<keyword evidence="1 6" id="KW-0963">Cytoplasm</keyword>
<dbReference type="CDD" id="cd00498">
    <property type="entry name" value="Hsp33"/>
    <property type="match status" value="1"/>
</dbReference>
<comment type="subcellular location">
    <subcellularLocation>
        <location evidence="6">Cytoplasm</location>
    </subcellularLocation>
</comment>
<keyword evidence="4 6" id="KW-0143">Chaperone</keyword>
<sequence length="293" mass="32045">MKDNQDRLVRAITKDRQIRILTARTTDLVEEARKLHQTSPLATAALGRTLTGALLVASLLKSGHEVSLSIDGNGPLGKIVAEANYKGEVRGYLKNPGANLPLKDGKLDVASGVGQGELTVRKMLADGKPYEGSTKLISGEIGEDLTYYFTVSEQIPSSVGLGVLVDKDSSVKAAGGFLLQVMPDAADEDIDLLEENIANIGSLSRHISKGKSPEEILDLVMGDIYYRILEKTDVKYHCRCSEDRISSIVRSLSREEIDSVLEELGEVEIQCHFCNQSYSFDENEINDIMNEES</sequence>
<dbReference type="AlphaFoldDB" id="A0A931F914"/>
<comment type="similarity">
    <text evidence="6">Belongs to the HSP33 family.</text>
</comment>
<dbReference type="PIRSF" id="PIRSF005261">
    <property type="entry name" value="Heat_shock_Hsp33"/>
    <property type="match status" value="1"/>
</dbReference>